<evidence type="ECO:0000256" key="1">
    <source>
        <dbReference type="SAM" id="MobiDB-lite"/>
    </source>
</evidence>
<dbReference type="Proteomes" id="UP001589589">
    <property type="component" value="Unassembled WGS sequence"/>
</dbReference>
<name>A0ABV5FQJ3_9FLAO</name>
<evidence type="ECO:0000313" key="3">
    <source>
        <dbReference type="Proteomes" id="UP001589589"/>
    </source>
</evidence>
<proteinExistence type="predicted"/>
<dbReference type="PANTHER" id="PTHR32305:SF15">
    <property type="entry name" value="PROTEIN RHSA-RELATED"/>
    <property type="match status" value="1"/>
</dbReference>
<feature type="compositionally biased region" description="Basic and acidic residues" evidence="1">
    <location>
        <begin position="144"/>
        <end position="156"/>
    </location>
</feature>
<dbReference type="EMBL" id="JBHMEX010000056">
    <property type="protein sequence ID" value="MFB9065819.1"/>
    <property type="molecule type" value="Genomic_DNA"/>
</dbReference>
<accession>A0ABV5FQJ3</accession>
<protein>
    <submittedName>
        <fullName evidence="2">RHS repeat domain-containing protein</fullName>
    </submittedName>
</protein>
<dbReference type="RefSeq" id="WP_379690674.1">
    <property type="nucleotide sequence ID" value="NZ_JAUFQQ010000003.1"/>
</dbReference>
<comment type="caution">
    <text evidence="2">The sequence shown here is derived from an EMBL/GenBank/DDBJ whole genome shotgun (WGS) entry which is preliminary data.</text>
</comment>
<reference evidence="2 3" key="1">
    <citation type="submission" date="2024-09" db="EMBL/GenBank/DDBJ databases">
        <authorList>
            <person name="Sun Q."/>
            <person name="Mori K."/>
        </authorList>
    </citation>
    <scope>NUCLEOTIDE SEQUENCE [LARGE SCALE GENOMIC DNA]</scope>
    <source>
        <strain evidence="2 3">CECT 7908</strain>
    </source>
</reference>
<gene>
    <name evidence="2" type="ORF">ACFFUQ_17500</name>
</gene>
<dbReference type="InterPro" id="IPR022385">
    <property type="entry name" value="Rhs_assc_core"/>
</dbReference>
<feature type="region of interest" description="Disordered" evidence="1">
    <location>
        <begin position="140"/>
        <end position="161"/>
    </location>
</feature>
<dbReference type="InterPro" id="IPR050708">
    <property type="entry name" value="T6SS_VgrG/RHS"/>
</dbReference>
<dbReference type="NCBIfam" id="TIGR03696">
    <property type="entry name" value="Rhs_assc_core"/>
    <property type="match status" value="1"/>
</dbReference>
<evidence type="ECO:0000313" key="2">
    <source>
        <dbReference type="EMBL" id="MFB9065819.1"/>
    </source>
</evidence>
<dbReference type="Gene3D" id="2.180.10.10">
    <property type="entry name" value="RHS repeat-associated core"/>
    <property type="match status" value="1"/>
</dbReference>
<sequence>MFVTEKNAQNVLEILEENNYYPFGLKHEGYNVNLPNNNNYKYNGKELQDELSLNLYDYGARNYDPAIGRWMNIDPLAEQMRRNSPYNYAFNNPVYFIDPDGMAPTGAQSGGAMSTAEGNRGDGAGGATMFQSDYLNKNGGHWTDQYRDDDGNKDTPPDDVTIGANGRVTKVVKNNKPNRFYDEKGKQLYFNDKKSDFAYANRTGDFPDWAEGDRLYYPISTKKVAKAVIEAGLDPLMLRVQGKLSEAWFIAASMSRGSADFTVSFLVPKYFSQAEKNYLEEGTMRSNYNSYMHYFRFGNSQTIYNLYDAGNFMWGNWMGMNGFNYSSLRFGSQANELFQDSIEDQRAIKNGFNFNKN</sequence>
<dbReference type="PANTHER" id="PTHR32305">
    <property type="match status" value="1"/>
</dbReference>
<organism evidence="2 3">
    <name type="scientific">Flavobacterium branchiarum</name>
    <dbReference type="NCBI Taxonomy" id="1114870"/>
    <lineage>
        <taxon>Bacteria</taxon>
        <taxon>Pseudomonadati</taxon>
        <taxon>Bacteroidota</taxon>
        <taxon>Flavobacteriia</taxon>
        <taxon>Flavobacteriales</taxon>
        <taxon>Flavobacteriaceae</taxon>
        <taxon>Flavobacterium</taxon>
    </lineage>
</organism>
<keyword evidence="3" id="KW-1185">Reference proteome</keyword>